<evidence type="ECO:0000313" key="2">
    <source>
        <dbReference type="Proteomes" id="UP001527882"/>
    </source>
</evidence>
<gene>
    <name evidence="1" type="ORF">O9H85_25390</name>
</gene>
<comment type="caution">
    <text evidence="1">The sequence shown here is derived from an EMBL/GenBank/DDBJ whole genome shotgun (WGS) entry which is preliminary data.</text>
</comment>
<dbReference type="EMBL" id="JAQAGZ010000019">
    <property type="protein sequence ID" value="MCZ8515684.1"/>
    <property type="molecule type" value="Genomic_DNA"/>
</dbReference>
<protein>
    <recommendedName>
        <fullName evidence="3">DUF2642 domain-containing protein</fullName>
    </recommendedName>
</protein>
<keyword evidence="2" id="KW-1185">Reference proteome</keyword>
<dbReference type="Proteomes" id="UP001527882">
    <property type="component" value="Unassembled WGS sequence"/>
</dbReference>
<organism evidence="1 2">
    <name type="scientific">Paenibacillus gyeongsangnamensis</name>
    <dbReference type="NCBI Taxonomy" id="3388067"/>
    <lineage>
        <taxon>Bacteria</taxon>
        <taxon>Bacillati</taxon>
        <taxon>Bacillota</taxon>
        <taxon>Bacilli</taxon>
        <taxon>Bacillales</taxon>
        <taxon>Paenibacillaceae</taxon>
        <taxon>Paenibacillus</taxon>
    </lineage>
</organism>
<evidence type="ECO:0008006" key="3">
    <source>
        <dbReference type="Google" id="ProtNLM"/>
    </source>
</evidence>
<sequence length="124" mass="13761">MAFLRTSRMSLLERLALHLKSEVALLAQGYEGQPGVLQKVGKRFIRVGAEYFVPAALQEIVLLGAPRSAAGTQVNVRTFHAGTFRAALIRTGTDFLELLVMREEEEEELTLLIPLTQVIGIERL</sequence>
<dbReference type="RefSeq" id="WP_269884218.1">
    <property type="nucleotide sequence ID" value="NZ_JAQAGZ010000019.1"/>
</dbReference>
<accession>A0ABT4QFQ4</accession>
<reference evidence="1 2" key="1">
    <citation type="submission" date="2022-12" db="EMBL/GenBank/DDBJ databases">
        <title>Draft genome sequence of Paenibacillus sp. dW9.</title>
        <authorList>
            <person name="Choi E.-W."/>
            <person name="Kim D.-U."/>
        </authorList>
    </citation>
    <scope>NUCLEOTIDE SEQUENCE [LARGE SCALE GENOMIC DNA]</scope>
    <source>
        <strain evidence="2">dW9</strain>
    </source>
</reference>
<proteinExistence type="predicted"/>
<evidence type="ECO:0000313" key="1">
    <source>
        <dbReference type="EMBL" id="MCZ8515684.1"/>
    </source>
</evidence>
<name>A0ABT4QFQ4_9BACL</name>